<accession>A0A9P6E069</accession>
<proteinExistence type="predicted"/>
<dbReference type="Proteomes" id="UP000807306">
    <property type="component" value="Unassembled WGS sequence"/>
</dbReference>
<reference evidence="2" key="1">
    <citation type="submission" date="2020-11" db="EMBL/GenBank/DDBJ databases">
        <authorList>
            <consortium name="DOE Joint Genome Institute"/>
            <person name="Ahrendt S."/>
            <person name="Riley R."/>
            <person name="Andreopoulos W."/>
            <person name="Labutti K."/>
            <person name="Pangilinan J."/>
            <person name="Ruiz-Duenas F.J."/>
            <person name="Barrasa J.M."/>
            <person name="Sanchez-Garcia M."/>
            <person name="Camarero S."/>
            <person name="Miyauchi S."/>
            <person name="Serrano A."/>
            <person name="Linde D."/>
            <person name="Babiker R."/>
            <person name="Drula E."/>
            <person name="Ayuso-Fernandez I."/>
            <person name="Pacheco R."/>
            <person name="Padilla G."/>
            <person name="Ferreira P."/>
            <person name="Barriuso J."/>
            <person name="Kellner H."/>
            <person name="Castanera R."/>
            <person name="Alfaro M."/>
            <person name="Ramirez L."/>
            <person name="Pisabarro A.G."/>
            <person name="Kuo A."/>
            <person name="Tritt A."/>
            <person name="Lipzen A."/>
            <person name="He G."/>
            <person name="Yan M."/>
            <person name="Ng V."/>
            <person name="Cullen D."/>
            <person name="Martin F."/>
            <person name="Rosso M.-N."/>
            <person name="Henrissat B."/>
            <person name="Hibbett D."/>
            <person name="Martinez A.T."/>
            <person name="Grigoriev I.V."/>
        </authorList>
    </citation>
    <scope>NUCLEOTIDE SEQUENCE</scope>
    <source>
        <strain evidence="2">CBS 506.95</strain>
    </source>
</reference>
<sequence>MDIPTPFNVINPTSSKPSSSEEVHQASRFPKQLKETQSPRRKSMVAQGLPSTSWTNKDLYFDYSVLCGGLFEANTNSTWPQNLLIWWDKGLRGEEGADEDDKVFPHANLNRRLRVVDHRRFTFPEQIKCHSTNPNDPPTIICTFAASIAYVTGTSFDTRTRIPVVTNISRYPNAKRKQPDVDDADESDLRLRPKMGLQNFRHRNQTTSDWNPINNLSILILYYIKGYIGRHCIVFSGFIEKRKR</sequence>
<dbReference type="AlphaFoldDB" id="A0A9P6E069"/>
<evidence type="ECO:0000313" key="2">
    <source>
        <dbReference type="EMBL" id="KAF9521316.1"/>
    </source>
</evidence>
<feature type="region of interest" description="Disordered" evidence="1">
    <location>
        <begin position="1"/>
        <end position="48"/>
    </location>
</feature>
<dbReference type="EMBL" id="MU158132">
    <property type="protein sequence ID" value="KAF9521316.1"/>
    <property type="molecule type" value="Genomic_DNA"/>
</dbReference>
<name>A0A9P6E069_9AGAR</name>
<organism evidence="2 3">
    <name type="scientific">Crepidotus variabilis</name>
    <dbReference type="NCBI Taxonomy" id="179855"/>
    <lineage>
        <taxon>Eukaryota</taxon>
        <taxon>Fungi</taxon>
        <taxon>Dikarya</taxon>
        <taxon>Basidiomycota</taxon>
        <taxon>Agaricomycotina</taxon>
        <taxon>Agaricomycetes</taxon>
        <taxon>Agaricomycetidae</taxon>
        <taxon>Agaricales</taxon>
        <taxon>Agaricineae</taxon>
        <taxon>Crepidotaceae</taxon>
        <taxon>Crepidotus</taxon>
    </lineage>
</organism>
<protein>
    <submittedName>
        <fullName evidence="2">Uncharacterized protein</fullName>
    </submittedName>
</protein>
<comment type="caution">
    <text evidence="2">The sequence shown here is derived from an EMBL/GenBank/DDBJ whole genome shotgun (WGS) entry which is preliminary data.</text>
</comment>
<evidence type="ECO:0000313" key="3">
    <source>
        <dbReference type="Proteomes" id="UP000807306"/>
    </source>
</evidence>
<gene>
    <name evidence="2" type="ORF">CPB83DRAFT_841358</name>
</gene>
<feature type="compositionally biased region" description="Polar residues" evidence="1">
    <location>
        <begin position="8"/>
        <end position="18"/>
    </location>
</feature>
<keyword evidence="3" id="KW-1185">Reference proteome</keyword>
<evidence type="ECO:0000256" key="1">
    <source>
        <dbReference type="SAM" id="MobiDB-lite"/>
    </source>
</evidence>